<dbReference type="PANTHER" id="PTHR10885">
    <property type="entry name" value="ISOPENTENYL-DIPHOSPHATE DELTA-ISOMERASE"/>
    <property type="match status" value="1"/>
</dbReference>
<dbReference type="GO" id="GO:0009240">
    <property type="term" value="P:isopentenyl diphosphate biosynthetic process"/>
    <property type="evidence" value="ECO:0007669"/>
    <property type="project" value="TreeGrafter"/>
</dbReference>
<dbReference type="GO" id="GO:0050992">
    <property type="term" value="P:dimethylallyl diphosphate biosynthetic process"/>
    <property type="evidence" value="ECO:0007669"/>
    <property type="project" value="UniProtKB-UniPathway"/>
</dbReference>
<evidence type="ECO:0000259" key="7">
    <source>
        <dbReference type="PROSITE" id="PS51462"/>
    </source>
</evidence>
<organism evidence="8 9">
    <name type="scientific">Sedimenticola thiotaurini</name>
    <dbReference type="NCBI Taxonomy" id="1543721"/>
    <lineage>
        <taxon>Bacteria</taxon>
        <taxon>Pseudomonadati</taxon>
        <taxon>Pseudomonadota</taxon>
        <taxon>Gammaproteobacteria</taxon>
        <taxon>Chromatiales</taxon>
        <taxon>Sedimenticolaceae</taxon>
        <taxon>Sedimenticola</taxon>
    </lineage>
</organism>
<feature type="domain" description="Nudix hydrolase" evidence="7">
    <location>
        <begin position="28"/>
        <end position="164"/>
    </location>
</feature>
<keyword evidence="9" id="KW-1185">Reference proteome</keyword>
<evidence type="ECO:0000256" key="3">
    <source>
        <dbReference type="ARBA" id="ARBA00012057"/>
    </source>
</evidence>
<dbReference type="RefSeq" id="WP_046858184.1">
    <property type="nucleotide sequence ID" value="NZ_CP011412.1"/>
</dbReference>
<feature type="active site" evidence="6">
    <location>
        <position position="111"/>
    </location>
</feature>
<proteinExistence type="inferred from homology"/>
<feature type="active site" evidence="6">
    <location>
        <position position="64"/>
    </location>
</feature>
<dbReference type="EMBL" id="CP011412">
    <property type="protein sequence ID" value="AKH19245.1"/>
    <property type="molecule type" value="Genomic_DNA"/>
</dbReference>
<dbReference type="GO" id="GO:0004452">
    <property type="term" value="F:isopentenyl-diphosphate delta-isomerase activity"/>
    <property type="evidence" value="ECO:0007669"/>
    <property type="project" value="UniProtKB-EC"/>
</dbReference>
<evidence type="ECO:0000256" key="4">
    <source>
        <dbReference type="ARBA" id="ARBA00023229"/>
    </source>
</evidence>
<dbReference type="InterPro" id="IPR000086">
    <property type="entry name" value="NUDIX_hydrolase_dom"/>
</dbReference>
<evidence type="ECO:0000256" key="5">
    <source>
        <dbReference type="ARBA" id="ARBA00023235"/>
    </source>
</evidence>
<evidence type="ECO:0000313" key="8">
    <source>
        <dbReference type="EMBL" id="AKH19245.1"/>
    </source>
</evidence>
<evidence type="ECO:0000256" key="1">
    <source>
        <dbReference type="ARBA" id="ARBA00004826"/>
    </source>
</evidence>
<evidence type="ECO:0000313" key="9">
    <source>
        <dbReference type="Proteomes" id="UP000034410"/>
    </source>
</evidence>
<comment type="similarity">
    <text evidence="2">Belongs to the IPP isomerase type 1 family.</text>
</comment>
<keyword evidence="5" id="KW-0413">Isomerase</keyword>
<dbReference type="Proteomes" id="UP000034410">
    <property type="component" value="Chromosome"/>
</dbReference>
<evidence type="ECO:0000256" key="6">
    <source>
        <dbReference type="PIRSR" id="PIRSR018427-1"/>
    </source>
</evidence>
<dbReference type="InterPro" id="IPR015797">
    <property type="entry name" value="NUDIX_hydrolase-like_dom_sf"/>
</dbReference>
<dbReference type="SUPFAM" id="SSF55811">
    <property type="entry name" value="Nudix"/>
    <property type="match status" value="1"/>
</dbReference>
<dbReference type="EC" id="5.3.3.2" evidence="3"/>
<dbReference type="KEGG" id="seds:AAY24_01560"/>
<name>A0A0F7JWS4_9GAMM</name>
<sequence length="165" mass="19287">MDEYVVLVDDQDRQIGIREKIESHRQGLRHRAFSVILMDGPNILLQRRSGHKYHSAGLWANAACGHPRPDENLPSAAHRRLNEEMGIQCDLTWKAVTHYQADVGKEMTENEIVHLFFGNYTGPAYPNPDEADDWGWFRLDSIREHIESASCYSYWLKEYFRQRLI</sequence>
<protein>
    <recommendedName>
        <fullName evidence="3">isopentenyl-diphosphate Delta-isomerase</fullName>
        <ecNumber evidence="3">5.3.3.2</ecNumber>
    </recommendedName>
</protein>
<comment type="pathway">
    <text evidence="1">Isoprenoid biosynthesis; dimethylallyl diphosphate biosynthesis; dimethylallyl diphosphate from isopentenyl diphosphate: step 1/1.</text>
</comment>
<dbReference type="CDD" id="cd02885">
    <property type="entry name" value="NUDIX_IPP_Isomerase"/>
    <property type="match status" value="1"/>
</dbReference>
<dbReference type="NCBIfam" id="NF002995">
    <property type="entry name" value="PRK03759.1"/>
    <property type="match status" value="1"/>
</dbReference>
<dbReference type="Pfam" id="PF00293">
    <property type="entry name" value="NUDIX"/>
    <property type="match status" value="1"/>
</dbReference>
<reference evidence="8 9" key="1">
    <citation type="journal article" date="2015" name="Genome Announc.">
        <title>Complete Genome Sequence of Sedimenticola thiotaurini Strain SIP-G1, a Polyphosphate- and Polyhydroxyalkanoate-Accumulating Sulfur-Oxidizing Gammaproteobacterium Isolated from Salt Marsh Sediments.</title>
        <authorList>
            <person name="Flood B.E."/>
            <person name="Jones D.S."/>
            <person name="Bailey J.V."/>
        </authorList>
    </citation>
    <scope>NUCLEOTIDE SEQUENCE [LARGE SCALE GENOMIC DNA]</scope>
    <source>
        <strain evidence="8 9">SIP-G1</strain>
    </source>
</reference>
<dbReference type="PROSITE" id="PS51462">
    <property type="entry name" value="NUDIX"/>
    <property type="match status" value="1"/>
</dbReference>
<gene>
    <name evidence="8" type="ORF">AAY24_01560</name>
</gene>
<accession>A0A0F7JWS4</accession>
<dbReference type="PIRSF" id="PIRSF018427">
    <property type="entry name" value="Isopntndiph_ism"/>
    <property type="match status" value="1"/>
</dbReference>
<dbReference type="InterPro" id="IPR011876">
    <property type="entry name" value="IsopentenylPP_isomerase_typ1"/>
</dbReference>
<keyword evidence="4" id="KW-0414">Isoprene biosynthesis</keyword>
<dbReference type="UniPathway" id="UPA00059">
    <property type="reaction ID" value="UER00104"/>
</dbReference>
<dbReference type="PANTHER" id="PTHR10885:SF0">
    <property type="entry name" value="ISOPENTENYL-DIPHOSPHATE DELTA-ISOMERASE"/>
    <property type="match status" value="1"/>
</dbReference>
<evidence type="ECO:0000256" key="2">
    <source>
        <dbReference type="ARBA" id="ARBA00007579"/>
    </source>
</evidence>
<dbReference type="Gene3D" id="3.90.79.10">
    <property type="entry name" value="Nucleoside Triphosphate Pyrophosphohydrolase"/>
    <property type="match status" value="1"/>
</dbReference>
<dbReference type="AlphaFoldDB" id="A0A0F7JWS4"/>
<dbReference type="GO" id="GO:0005737">
    <property type="term" value="C:cytoplasm"/>
    <property type="evidence" value="ECO:0007669"/>
    <property type="project" value="TreeGrafter"/>
</dbReference>